<comment type="caution">
    <text evidence="2">The sequence shown here is derived from an EMBL/GenBank/DDBJ whole genome shotgun (WGS) entry which is preliminary data.</text>
</comment>
<proteinExistence type="predicted"/>
<dbReference type="Gene3D" id="3.40.50.360">
    <property type="match status" value="1"/>
</dbReference>
<evidence type="ECO:0000313" key="2">
    <source>
        <dbReference type="EMBL" id="PJJ40822.1"/>
    </source>
</evidence>
<evidence type="ECO:0000313" key="3">
    <source>
        <dbReference type="Proteomes" id="UP000231134"/>
    </source>
</evidence>
<dbReference type="InterPro" id="IPR029039">
    <property type="entry name" value="Flavoprotein-like_sf"/>
</dbReference>
<dbReference type="Proteomes" id="UP000231134">
    <property type="component" value="Unassembled WGS sequence"/>
</dbReference>
<dbReference type="AlphaFoldDB" id="A0A2M9A522"/>
<dbReference type="OrthoDB" id="9806505at2"/>
<dbReference type="EMBL" id="PGEX01000001">
    <property type="protein sequence ID" value="PJJ40822.1"/>
    <property type="molecule type" value="Genomic_DNA"/>
</dbReference>
<evidence type="ECO:0000259" key="1">
    <source>
        <dbReference type="Pfam" id="PF12682"/>
    </source>
</evidence>
<gene>
    <name evidence="2" type="ORF">BGX16_0771</name>
</gene>
<keyword evidence="3" id="KW-1185">Reference proteome</keyword>
<dbReference type="GO" id="GO:0010181">
    <property type="term" value="F:FMN binding"/>
    <property type="evidence" value="ECO:0007669"/>
    <property type="project" value="InterPro"/>
</dbReference>
<dbReference type="SUPFAM" id="SSF52218">
    <property type="entry name" value="Flavoproteins"/>
    <property type="match status" value="1"/>
</dbReference>
<protein>
    <submittedName>
        <fullName evidence="2">Flavodoxin</fullName>
    </submittedName>
</protein>
<dbReference type="InterPro" id="IPR008254">
    <property type="entry name" value="Flavodoxin/NO_synth"/>
</dbReference>
<accession>A0A2M9A522</accession>
<feature type="domain" description="Flavodoxin-like" evidence="1">
    <location>
        <begin position="26"/>
        <end position="155"/>
    </location>
</feature>
<organism evidence="2 3">
    <name type="scientific">Hallerella succinigenes</name>
    <dbReference type="NCBI Taxonomy" id="1896222"/>
    <lineage>
        <taxon>Bacteria</taxon>
        <taxon>Pseudomonadati</taxon>
        <taxon>Fibrobacterota</taxon>
        <taxon>Fibrobacteria</taxon>
        <taxon>Fibrobacterales</taxon>
        <taxon>Fibrobacteraceae</taxon>
        <taxon>Hallerella</taxon>
    </lineage>
</organism>
<reference evidence="2 3" key="1">
    <citation type="submission" date="2017-11" db="EMBL/GenBank/DDBJ databases">
        <title>Animal gut microbial communities from fecal samples from Wisconsin, USA.</title>
        <authorList>
            <person name="Neumann A."/>
        </authorList>
    </citation>
    <scope>NUCLEOTIDE SEQUENCE [LARGE SCALE GENOMIC DNA]</scope>
    <source>
        <strain evidence="2 3">UWS3</strain>
    </source>
</reference>
<name>A0A2M9A522_9BACT</name>
<dbReference type="PANTHER" id="PTHR39201:SF1">
    <property type="entry name" value="FLAVODOXIN-LIKE DOMAIN-CONTAINING PROTEIN"/>
    <property type="match status" value="1"/>
</dbReference>
<dbReference type="Pfam" id="PF12682">
    <property type="entry name" value="Flavodoxin_4"/>
    <property type="match status" value="1"/>
</dbReference>
<dbReference type="PANTHER" id="PTHR39201">
    <property type="entry name" value="EXPORTED PROTEIN-RELATED"/>
    <property type="match status" value="1"/>
</dbReference>
<sequence length="170" mass="19008">MAAEKKVLIVYYSRADENYSVGNISKGNTEIIAEMIAKKTGGTLLHVEPAKEYPKGYDDCINLAKKELAQDARPAIKPVNVNPEDFDEIYVGYPVWWGEMPMPMFTFLEKYNLKGKTIHPFMTHEGSGLSGVARLKKVTGANVTSGLAIYGHVAQNEREKAQKEVDKWVK</sequence>